<accession>A0ABU0JUR3</accession>
<gene>
    <name evidence="1" type="ORF">QOZ93_002597</name>
</gene>
<name>A0ABU0JUR3_HATLI</name>
<comment type="caution">
    <text evidence="1">The sequence shown here is derived from an EMBL/GenBank/DDBJ whole genome shotgun (WGS) entry which is preliminary data.</text>
</comment>
<evidence type="ECO:0000313" key="1">
    <source>
        <dbReference type="EMBL" id="MDQ0480847.1"/>
    </source>
</evidence>
<sequence>MKKRCYKKKCRSKSQFNCNLFEGAVLPPCTKFLGGYSPLIKDGKFIYPNYNRLFLFLTYNYPLSEPPNYDPKDITTYSLQQNANLQISLYDFLIGLFINEVQKDIIKYDSSMKIHDNKYADKFIKTLINTNFDVFSDFIPSLSFVISNSNAILSLYTADVKISPINFYIIFMLNRIGNEPGLKYGNNCYVTPDYINYELANLFIKY</sequence>
<keyword evidence="2" id="KW-1185">Reference proteome</keyword>
<organism evidence="1 2">
    <name type="scientific">Hathewaya limosa</name>
    <name type="common">Clostridium limosum</name>
    <dbReference type="NCBI Taxonomy" id="1536"/>
    <lineage>
        <taxon>Bacteria</taxon>
        <taxon>Bacillati</taxon>
        <taxon>Bacillota</taxon>
        <taxon>Clostridia</taxon>
        <taxon>Eubacteriales</taxon>
        <taxon>Clostridiaceae</taxon>
        <taxon>Hathewaya</taxon>
    </lineage>
</organism>
<evidence type="ECO:0000313" key="2">
    <source>
        <dbReference type="Proteomes" id="UP001224418"/>
    </source>
</evidence>
<dbReference type="Proteomes" id="UP001224418">
    <property type="component" value="Unassembled WGS sequence"/>
</dbReference>
<reference evidence="1 2" key="1">
    <citation type="submission" date="2023-07" db="EMBL/GenBank/DDBJ databases">
        <title>Genomic Encyclopedia of Type Strains, Phase IV (KMG-IV): sequencing the most valuable type-strain genomes for metagenomic binning, comparative biology and taxonomic classification.</title>
        <authorList>
            <person name="Goeker M."/>
        </authorList>
    </citation>
    <scope>NUCLEOTIDE SEQUENCE [LARGE SCALE GENOMIC DNA]</scope>
    <source>
        <strain evidence="1 2">DSM 1400</strain>
    </source>
</reference>
<dbReference type="RefSeq" id="WP_307357078.1">
    <property type="nucleotide sequence ID" value="NZ_BAAACJ010000018.1"/>
</dbReference>
<dbReference type="EMBL" id="JAUSWN010000030">
    <property type="protein sequence ID" value="MDQ0480847.1"/>
    <property type="molecule type" value="Genomic_DNA"/>
</dbReference>
<proteinExistence type="predicted"/>
<protein>
    <submittedName>
        <fullName evidence="1">Uncharacterized protein</fullName>
    </submittedName>
</protein>